<dbReference type="Proteomes" id="UP000183642">
    <property type="component" value="Unassembled WGS sequence"/>
</dbReference>
<protein>
    <submittedName>
        <fullName evidence="2">MOSC domain-containing protein YiiM</fullName>
    </submittedName>
</protein>
<dbReference type="PANTHER" id="PTHR30212:SF2">
    <property type="entry name" value="PROTEIN YIIM"/>
    <property type="match status" value="1"/>
</dbReference>
<dbReference type="OrthoDB" id="9786134at2"/>
<evidence type="ECO:0000313" key="3">
    <source>
        <dbReference type="Proteomes" id="UP000183642"/>
    </source>
</evidence>
<feature type="domain" description="MOSC" evidence="1">
    <location>
        <begin position="31"/>
        <end position="165"/>
    </location>
</feature>
<keyword evidence="3" id="KW-1185">Reference proteome</keyword>
<dbReference type="InterPro" id="IPR005302">
    <property type="entry name" value="MoCF_Sase_C"/>
</dbReference>
<evidence type="ECO:0000259" key="1">
    <source>
        <dbReference type="PROSITE" id="PS51340"/>
    </source>
</evidence>
<dbReference type="AlphaFoldDB" id="A0A1I5HM71"/>
<dbReference type="PROSITE" id="PS51340">
    <property type="entry name" value="MOSC"/>
    <property type="match status" value="1"/>
</dbReference>
<dbReference type="GO" id="GO:0030170">
    <property type="term" value="F:pyridoxal phosphate binding"/>
    <property type="evidence" value="ECO:0007669"/>
    <property type="project" value="InterPro"/>
</dbReference>
<name>A0A1I5HM71_9ACTN</name>
<dbReference type="Pfam" id="PF03473">
    <property type="entry name" value="MOSC"/>
    <property type="match status" value="1"/>
</dbReference>
<accession>A0A1I5HM71</accession>
<organism evidence="2 3">
    <name type="scientific">Geodermatophilus obscurus</name>
    <dbReference type="NCBI Taxonomy" id="1861"/>
    <lineage>
        <taxon>Bacteria</taxon>
        <taxon>Bacillati</taxon>
        <taxon>Actinomycetota</taxon>
        <taxon>Actinomycetes</taxon>
        <taxon>Geodermatophilales</taxon>
        <taxon>Geodermatophilaceae</taxon>
        <taxon>Geodermatophilus</taxon>
    </lineage>
</organism>
<gene>
    <name evidence="2" type="ORF">SAMN05660359_03810</name>
</gene>
<reference evidence="3" key="1">
    <citation type="submission" date="2016-10" db="EMBL/GenBank/DDBJ databases">
        <authorList>
            <person name="Varghese N."/>
            <person name="Submissions S."/>
        </authorList>
    </citation>
    <scope>NUCLEOTIDE SEQUENCE [LARGE SCALE GENOMIC DNA]</scope>
    <source>
        <strain evidence="3">DSM 43161</strain>
    </source>
</reference>
<proteinExistence type="predicted"/>
<dbReference type="GO" id="GO:0030151">
    <property type="term" value="F:molybdenum ion binding"/>
    <property type="evidence" value="ECO:0007669"/>
    <property type="project" value="InterPro"/>
</dbReference>
<dbReference type="GO" id="GO:0003824">
    <property type="term" value="F:catalytic activity"/>
    <property type="evidence" value="ECO:0007669"/>
    <property type="project" value="InterPro"/>
</dbReference>
<dbReference type="InterPro" id="IPR011037">
    <property type="entry name" value="Pyrv_Knase-like_insert_dom_sf"/>
</dbReference>
<dbReference type="InterPro" id="IPR052353">
    <property type="entry name" value="Benzoxazolinone_Detox_Enz"/>
</dbReference>
<evidence type="ECO:0000313" key="2">
    <source>
        <dbReference type="EMBL" id="SFO49395.1"/>
    </source>
</evidence>
<dbReference type="Gene3D" id="2.40.33.20">
    <property type="entry name" value="PK beta-barrel domain-like"/>
    <property type="match status" value="1"/>
</dbReference>
<sequence>MTGRLLAVCTSGADLLPVPGRRPDRSGIDKRPVAGRVAVGGLGLDGDVQVNRKHHGGEGQAVYAFAQEDADVWAAELDRDLPPGRFGENLRTAGLDLTGAEIGEHWRVGTTLLEVTAPRTPCANFARFWGVPDLVKRFTARGATGAYLRVLETGALGAGDEVTVVHRPGHGVTTGLAFRALTTQPYRIPQLEPALAAFPVKAQARLAARIARATAGAGATART</sequence>
<dbReference type="SUPFAM" id="SSF50800">
    <property type="entry name" value="PK beta-barrel domain-like"/>
    <property type="match status" value="1"/>
</dbReference>
<dbReference type="EMBL" id="FOWE01000010">
    <property type="protein sequence ID" value="SFO49395.1"/>
    <property type="molecule type" value="Genomic_DNA"/>
</dbReference>
<dbReference type="PANTHER" id="PTHR30212">
    <property type="entry name" value="PROTEIN YIIM"/>
    <property type="match status" value="1"/>
</dbReference>
<dbReference type="RefSeq" id="WP_075015109.1">
    <property type="nucleotide sequence ID" value="NZ_FOWE01000010.1"/>
</dbReference>